<dbReference type="Proteomes" id="UP000294726">
    <property type="component" value="Chromosome"/>
</dbReference>
<protein>
    <submittedName>
        <fullName evidence="1">Uncharacterized protein</fullName>
    </submittedName>
</protein>
<organism evidence="1 2">
    <name type="scientific">Oenococcus oeni</name>
    <name type="common">Leuconostoc oenos</name>
    <dbReference type="NCBI Taxonomy" id="1247"/>
    <lineage>
        <taxon>Bacteria</taxon>
        <taxon>Bacillati</taxon>
        <taxon>Bacillota</taxon>
        <taxon>Bacilli</taxon>
        <taxon>Lactobacillales</taxon>
        <taxon>Lactobacillaceae</taxon>
        <taxon>Oenococcus</taxon>
    </lineage>
</organism>
<proteinExistence type="predicted"/>
<evidence type="ECO:0000313" key="2">
    <source>
        <dbReference type="Proteomes" id="UP000294726"/>
    </source>
</evidence>
<accession>A0AAQ2ZEF0</accession>
<sequence length="45" mass="5114">MALFAQNGSSSYSDLPASNYISNPLSIVQHRMSKYIKNDYRKVAF</sequence>
<dbReference type="AlphaFoldDB" id="A0AAQ2ZEF0"/>
<reference evidence="1 2" key="1">
    <citation type="submission" date="2018-08" db="EMBL/GenBank/DDBJ databases">
        <authorList>
            <person name="Lorentzen P. G. S. M."/>
        </authorList>
    </citation>
    <scope>NUCLEOTIDE SEQUENCE [LARGE SCALE GENOMIC DNA]</scope>
    <source>
        <strain evidence="1 2">CRBO_1381</strain>
    </source>
</reference>
<dbReference type="EMBL" id="LR031358">
    <property type="protein sequence ID" value="VDB96933.1"/>
    <property type="molecule type" value="Genomic_DNA"/>
</dbReference>
<gene>
    <name evidence="1" type="ORF">OENI_0050</name>
</gene>
<evidence type="ECO:0000313" key="1">
    <source>
        <dbReference type="EMBL" id="VDB96933.1"/>
    </source>
</evidence>
<name>A0AAQ2ZEF0_OENOE</name>